<protein>
    <submittedName>
        <fullName evidence="2">Serine hydrolase</fullName>
    </submittedName>
</protein>
<dbReference type="PANTHER" id="PTHR43283">
    <property type="entry name" value="BETA-LACTAMASE-RELATED"/>
    <property type="match status" value="1"/>
</dbReference>
<evidence type="ECO:0000313" key="3">
    <source>
        <dbReference type="Proteomes" id="UP001056873"/>
    </source>
</evidence>
<dbReference type="Pfam" id="PF00144">
    <property type="entry name" value="Beta-lactamase"/>
    <property type="match status" value="1"/>
</dbReference>
<dbReference type="InterPro" id="IPR050789">
    <property type="entry name" value="Diverse_Enzym_Activities"/>
</dbReference>
<reference evidence="2" key="1">
    <citation type="journal article" date="2022" name="BMC Genomics">
        <title>Genome sequence of the entomopathogenic Serratia entomophila isolate 626 and characterisation of the species specific itaconate degradation pathway.</title>
        <authorList>
            <person name="Vaughan A.L."/>
            <person name="Altermann E."/>
            <person name="Glare T.R."/>
            <person name="Hurst M.R.H."/>
        </authorList>
    </citation>
    <scope>NUCLEOTIDE SEQUENCE</scope>
    <source>
        <strain evidence="2">626</strain>
    </source>
</reference>
<keyword evidence="3" id="KW-1185">Reference proteome</keyword>
<organism evidence="2 3">
    <name type="scientific">Serratia entomophila</name>
    <dbReference type="NCBI Taxonomy" id="42906"/>
    <lineage>
        <taxon>Bacteria</taxon>
        <taxon>Pseudomonadati</taxon>
        <taxon>Pseudomonadota</taxon>
        <taxon>Gammaproteobacteria</taxon>
        <taxon>Enterobacterales</taxon>
        <taxon>Yersiniaceae</taxon>
        <taxon>Serratia</taxon>
    </lineage>
</organism>
<feature type="domain" description="Beta-lactamase-related" evidence="1">
    <location>
        <begin position="10"/>
        <end position="118"/>
    </location>
</feature>
<dbReference type="SUPFAM" id="SSF56601">
    <property type="entry name" value="beta-lactamase/transpeptidase-like"/>
    <property type="match status" value="1"/>
</dbReference>
<evidence type="ECO:0000313" key="2">
    <source>
        <dbReference type="EMBL" id="USV01277.1"/>
    </source>
</evidence>
<dbReference type="GO" id="GO:0016787">
    <property type="term" value="F:hydrolase activity"/>
    <property type="evidence" value="ECO:0007669"/>
    <property type="project" value="UniProtKB-KW"/>
</dbReference>
<dbReference type="InterPro" id="IPR012338">
    <property type="entry name" value="Beta-lactam/transpept-like"/>
</dbReference>
<dbReference type="InterPro" id="IPR001466">
    <property type="entry name" value="Beta-lactam-related"/>
</dbReference>
<dbReference type="PANTHER" id="PTHR43283:SF7">
    <property type="entry name" value="BETA-LACTAMASE-RELATED DOMAIN-CONTAINING PROTEIN"/>
    <property type="match status" value="1"/>
</dbReference>
<evidence type="ECO:0000259" key="1">
    <source>
        <dbReference type="Pfam" id="PF00144"/>
    </source>
</evidence>
<proteinExistence type="predicted"/>
<dbReference type="Gene3D" id="3.40.710.10">
    <property type="entry name" value="DD-peptidase/beta-lactamase superfamily"/>
    <property type="match status" value="1"/>
</dbReference>
<gene>
    <name evidence="2" type="ORF">KFQ06_01665</name>
</gene>
<keyword evidence="2" id="KW-0378">Hydrolase</keyword>
<dbReference type="EMBL" id="CP074347">
    <property type="protein sequence ID" value="USV01277.1"/>
    <property type="molecule type" value="Genomic_DNA"/>
</dbReference>
<sequence>MDYIPELKGAAPELKNDHGPRTIRQFLTTLKKQRKHGDKFHYVTPTTDVLCWLTERASGETFETLLSDRLWSKLGMSRGAFVLVDKSGTPSCGGGVNATAIDLAKVGVMLLNKGEFNGKKSCRTRP</sequence>
<accession>A0ABY5CVD9</accession>
<name>A0ABY5CVD9_9GAMM</name>
<dbReference type="Proteomes" id="UP001056873">
    <property type="component" value="Chromosome"/>
</dbReference>